<evidence type="ECO:0000313" key="3">
    <source>
        <dbReference type="Proteomes" id="UP000410984"/>
    </source>
</evidence>
<dbReference type="EMBL" id="CABFPH010000026">
    <property type="protein sequence ID" value="VUD71648.1"/>
    <property type="molecule type" value="Genomic_DNA"/>
</dbReference>
<protein>
    <recommendedName>
        <fullName evidence="4">Sulfotransferase domain-containing protein</fullName>
    </recommendedName>
</protein>
<name>A0A509EBV4_9HYPH</name>
<sequence>MRRAIIHIGMPRTGSTSLQEVLASLRPNLEAVGLLYPELAPPGSPREANVNHQPLGEALDGRRPRSERAASLDRLDRALAATTADTVILSYEDFSVQRVAFGVPEALRVAFARRGFALEVLMMVKPPFAFLNSAYAHRAQLVREAGSFRDYLRLHWRSARLDYRRLVAPWAEAADGRVTAVPLADRRSDAPLVARAVEALGLQDRLGPLLGQDVRGYATNRSSGPVAVEASRRLRRLGLHRHATGHPREIGHVIDRAAWARGLDPVPFCGDATDYRARVEERTFESRERFARLAWGQSWDAVVAPGRNLAPNELADGPIEPATEAEVEAVMRETMRHFGFRPPAPWLGGAAAWIEGRTQDALCWAGFESRWRVC</sequence>
<proteinExistence type="predicted"/>
<dbReference type="AlphaFoldDB" id="A0A509EBV4"/>
<organism evidence="2 3">
    <name type="scientific">Methylobacterium symbioticum</name>
    <dbReference type="NCBI Taxonomy" id="2584084"/>
    <lineage>
        <taxon>Bacteria</taxon>
        <taxon>Pseudomonadati</taxon>
        <taxon>Pseudomonadota</taxon>
        <taxon>Alphaproteobacteria</taxon>
        <taxon>Hyphomicrobiales</taxon>
        <taxon>Methylobacteriaceae</taxon>
        <taxon>Methylobacterium</taxon>
    </lineage>
</organism>
<dbReference type="InterPro" id="IPR027417">
    <property type="entry name" value="P-loop_NTPase"/>
</dbReference>
<accession>A0A509EBV4</accession>
<dbReference type="SUPFAM" id="SSF52540">
    <property type="entry name" value="P-loop containing nucleoside triphosphate hydrolases"/>
    <property type="match status" value="1"/>
</dbReference>
<evidence type="ECO:0000313" key="2">
    <source>
        <dbReference type="EMBL" id="VUD71648.1"/>
    </source>
</evidence>
<dbReference type="OrthoDB" id="547419at2"/>
<evidence type="ECO:0008006" key="4">
    <source>
        <dbReference type="Google" id="ProtNLM"/>
    </source>
</evidence>
<dbReference type="Gene3D" id="3.40.50.300">
    <property type="entry name" value="P-loop containing nucleotide triphosphate hydrolases"/>
    <property type="match status" value="1"/>
</dbReference>
<feature type="region of interest" description="Disordered" evidence="1">
    <location>
        <begin position="43"/>
        <end position="66"/>
    </location>
</feature>
<gene>
    <name evidence="2" type="ORF">MET9862_02232</name>
</gene>
<dbReference type="Proteomes" id="UP000410984">
    <property type="component" value="Unassembled WGS sequence"/>
</dbReference>
<keyword evidence="3" id="KW-1185">Reference proteome</keyword>
<dbReference type="RefSeq" id="WP_142583029.1">
    <property type="nucleotide sequence ID" value="NZ_CABFPH010000026.1"/>
</dbReference>
<evidence type="ECO:0000256" key="1">
    <source>
        <dbReference type="SAM" id="MobiDB-lite"/>
    </source>
</evidence>
<reference evidence="2 3" key="1">
    <citation type="submission" date="2019-06" db="EMBL/GenBank/DDBJ databases">
        <authorList>
            <person name="Rodrigo-Torres L."/>
            <person name="Arahal R. D."/>
            <person name="Lucena T."/>
        </authorList>
    </citation>
    <scope>NUCLEOTIDE SEQUENCE [LARGE SCALE GENOMIC DNA]</scope>
    <source>
        <strain evidence="2 3">SB0023/3</strain>
    </source>
</reference>